<reference evidence="2" key="1">
    <citation type="journal article" date="2023" name="Mol. Phylogenet. Evol.">
        <title>Genome-scale phylogeny and comparative genomics of the fungal order Sordariales.</title>
        <authorList>
            <person name="Hensen N."/>
            <person name="Bonometti L."/>
            <person name="Westerberg I."/>
            <person name="Brannstrom I.O."/>
            <person name="Guillou S."/>
            <person name="Cros-Aarteil S."/>
            <person name="Calhoun S."/>
            <person name="Haridas S."/>
            <person name="Kuo A."/>
            <person name="Mondo S."/>
            <person name="Pangilinan J."/>
            <person name="Riley R."/>
            <person name="LaButti K."/>
            <person name="Andreopoulos B."/>
            <person name="Lipzen A."/>
            <person name="Chen C."/>
            <person name="Yan M."/>
            <person name="Daum C."/>
            <person name="Ng V."/>
            <person name="Clum A."/>
            <person name="Steindorff A."/>
            <person name="Ohm R.A."/>
            <person name="Martin F."/>
            <person name="Silar P."/>
            <person name="Natvig D.O."/>
            <person name="Lalanne C."/>
            <person name="Gautier V."/>
            <person name="Ament-Velasquez S.L."/>
            <person name="Kruys A."/>
            <person name="Hutchinson M.I."/>
            <person name="Powell A.J."/>
            <person name="Barry K."/>
            <person name="Miller A.N."/>
            <person name="Grigoriev I.V."/>
            <person name="Debuchy R."/>
            <person name="Gladieux P."/>
            <person name="Hiltunen Thoren M."/>
            <person name="Johannesson H."/>
        </authorList>
    </citation>
    <scope>NUCLEOTIDE SEQUENCE</scope>
    <source>
        <strain evidence="2">CBS 532.94</strain>
    </source>
</reference>
<dbReference type="PANTHER" id="PTHR23024:SF339">
    <property type="entry name" value="ALPHA_BETA HYDROLASE FOLD-3 DOMAIN-CONTAINING PROTEIN"/>
    <property type="match status" value="1"/>
</dbReference>
<dbReference type="GO" id="GO:0016787">
    <property type="term" value="F:hydrolase activity"/>
    <property type="evidence" value="ECO:0007669"/>
    <property type="project" value="UniProtKB-KW"/>
</dbReference>
<comment type="caution">
    <text evidence="2">The sequence shown here is derived from an EMBL/GenBank/DDBJ whole genome shotgun (WGS) entry which is preliminary data.</text>
</comment>
<reference evidence="2" key="2">
    <citation type="submission" date="2023-05" db="EMBL/GenBank/DDBJ databases">
        <authorList>
            <consortium name="Lawrence Berkeley National Laboratory"/>
            <person name="Steindorff A."/>
            <person name="Hensen N."/>
            <person name="Bonometti L."/>
            <person name="Westerberg I."/>
            <person name="Brannstrom I.O."/>
            <person name="Guillou S."/>
            <person name="Cros-Aarteil S."/>
            <person name="Calhoun S."/>
            <person name="Haridas S."/>
            <person name="Kuo A."/>
            <person name="Mondo S."/>
            <person name="Pangilinan J."/>
            <person name="Riley R."/>
            <person name="Labutti K."/>
            <person name="Andreopoulos B."/>
            <person name="Lipzen A."/>
            <person name="Chen C."/>
            <person name="Yanf M."/>
            <person name="Daum C."/>
            <person name="Ng V."/>
            <person name="Clum A."/>
            <person name="Ohm R."/>
            <person name="Martin F."/>
            <person name="Silar P."/>
            <person name="Natvig D."/>
            <person name="Lalanne C."/>
            <person name="Gautier V."/>
            <person name="Ament-Velasquez S.L."/>
            <person name="Kruys A."/>
            <person name="Hutchinson M.I."/>
            <person name="Powell A.J."/>
            <person name="Barry K."/>
            <person name="Miller A.N."/>
            <person name="Grigoriev I.V."/>
            <person name="Debuchy R."/>
            <person name="Gladieux P."/>
            <person name="Thoren M.H."/>
            <person name="Johannesson H."/>
        </authorList>
    </citation>
    <scope>NUCLEOTIDE SEQUENCE</scope>
    <source>
        <strain evidence="2">CBS 532.94</strain>
    </source>
</reference>
<feature type="domain" description="Alpha/beta hydrolase fold-3" evidence="1">
    <location>
        <begin position="57"/>
        <end position="175"/>
    </location>
</feature>
<dbReference type="InterPro" id="IPR013094">
    <property type="entry name" value="AB_hydrolase_3"/>
</dbReference>
<dbReference type="InterPro" id="IPR029058">
    <property type="entry name" value="AB_hydrolase_fold"/>
</dbReference>
<dbReference type="PANTHER" id="PTHR23024">
    <property type="entry name" value="ARYLACETAMIDE DEACETYLASE"/>
    <property type="match status" value="1"/>
</dbReference>
<sequence length="330" mass="36201">MEAPPPERGEQVIADLQSKFDRVDIAYKTVNNTPIETAIFVPKSLASGPGAQAPPVLVNFHGGALIMGANPEPFFMTDWIRDFAYTTNSILLCPAYRFIPESRAVDILDDVSDFWTWLHAHLPAEITARYPHLAPDLTRVVASGESAGGYLALQSALQFNRTAKLRAAMAQYPALFPDLPGFSARPEGVPGQSQFDAVVDDAIKSAKANNGSVIRTSSPWPAKVDLLVAVFSTGRLAELYGEDPEGRLTLGYALAQAEEVPPPIWVIQGTEDTIVHKQWTDEAVARLGKEKPKAVVKYTVKPGPHGFDHHNQLEDDWVKEGVEFIKGYWL</sequence>
<accession>A0AAN7CB73</accession>
<dbReference type="Gene3D" id="3.40.50.1820">
    <property type="entry name" value="alpha/beta hydrolase"/>
    <property type="match status" value="1"/>
</dbReference>
<name>A0AAN7CB73_9PEZI</name>
<keyword evidence="3" id="KW-1185">Reference proteome</keyword>
<dbReference type="Proteomes" id="UP001303760">
    <property type="component" value="Unassembled WGS sequence"/>
</dbReference>
<dbReference type="Pfam" id="PF07859">
    <property type="entry name" value="Abhydrolase_3"/>
    <property type="match status" value="1"/>
</dbReference>
<evidence type="ECO:0000313" key="2">
    <source>
        <dbReference type="EMBL" id="KAK4238540.1"/>
    </source>
</evidence>
<evidence type="ECO:0000313" key="3">
    <source>
        <dbReference type="Proteomes" id="UP001303760"/>
    </source>
</evidence>
<dbReference type="EMBL" id="MU860091">
    <property type="protein sequence ID" value="KAK4238540.1"/>
    <property type="molecule type" value="Genomic_DNA"/>
</dbReference>
<keyword evidence="2" id="KW-0378">Hydrolase</keyword>
<proteinExistence type="predicted"/>
<dbReference type="SUPFAM" id="SSF53474">
    <property type="entry name" value="alpha/beta-Hydrolases"/>
    <property type="match status" value="1"/>
</dbReference>
<organism evidence="2 3">
    <name type="scientific">Achaetomium macrosporum</name>
    <dbReference type="NCBI Taxonomy" id="79813"/>
    <lineage>
        <taxon>Eukaryota</taxon>
        <taxon>Fungi</taxon>
        <taxon>Dikarya</taxon>
        <taxon>Ascomycota</taxon>
        <taxon>Pezizomycotina</taxon>
        <taxon>Sordariomycetes</taxon>
        <taxon>Sordariomycetidae</taxon>
        <taxon>Sordariales</taxon>
        <taxon>Chaetomiaceae</taxon>
        <taxon>Achaetomium</taxon>
    </lineage>
</organism>
<protein>
    <submittedName>
        <fullName evidence="2">Alpha/Beta hydrolase protein</fullName>
    </submittedName>
</protein>
<evidence type="ECO:0000259" key="1">
    <source>
        <dbReference type="Pfam" id="PF07859"/>
    </source>
</evidence>
<dbReference type="InterPro" id="IPR050466">
    <property type="entry name" value="Carboxylest/Gibb_receptor"/>
</dbReference>
<gene>
    <name evidence="2" type="ORF">C8A03DRAFT_33418</name>
</gene>
<dbReference type="AlphaFoldDB" id="A0AAN7CB73"/>